<dbReference type="PANTHER" id="PTHR10219">
    <property type="entry name" value="GLYCOLIPID TRANSFER PROTEIN-RELATED"/>
    <property type="match status" value="1"/>
</dbReference>
<dbReference type="Gene3D" id="1.10.3520.10">
    <property type="entry name" value="Glycolipid transfer protein"/>
    <property type="match status" value="1"/>
</dbReference>
<feature type="domain" description="Glycolipid transfer protein" evidence="2">
    <location>
        <begin position="39"/>
        <end position="188"/>
    </location>
</feature>
<dbReference type="GO" id="GO:1902387">
    <property type="term" value="F:ceramide 1-phosphate binding"/>
    <property type="evidence" value="ECO:0007669"/>
    <property type="project" value="TreeGrafter"/>
</dbReference>
<name>A0A2V3IMR8_9FLOR</name>
<dbReference type="GO" id="GO:0005829">
    <property type="term" value="C:cytosol"/>
    <property type="evidence" value="ECO:0007669"/>
    <property type="project" value="TreeGrafter"/>
</dbReference>
<dbReference type="InterPro" id="IPR014830">
    <property type="entry name" value="Glycolipid_transfer_prot_dom"/>
</dbReference>
<evidence type="ECO:0000313" key="3">
    <source>
        <dbReference type="EMBL" id="PXF43376.1"/>
    </source>
</evidence>
<evidence type="ECO:0000259" key="2">
    <source>
        <dbReference type="Pfam" id="PF08718"/>
    </source>
</evidence>
<dbReference type="EMBL" id="NBIV01000127">
    <property type="protein sequence ID" value="PXF43376.1"/>
    <property type="molecule type" value="Genomic_DNA"/>
</dbReference>
<comment type="caution">
    <text evidence="3">The sequence shown here is derived from an EMBL/GenBank/DDBJ whole genome shotgun (WGS) entry which is preliminary data.</text>
</comment>
<dbReference type="Pfam" id="PF08718">
    <property type="entry name" value="GLTP"/>
    <property type="match status" value="1"/>
</dbReference>
<dbReference type="STRING" id="448386.A0A2V3IMR8"/>
<gene>
    <name evidence="3" type="ORF">BWQ96_06871</name>
</gene>
<dbReference type="AlphaFoldDB" id="A0A2V3IMR8"/>
<reference evidence="3 4" key="1">
    <citation type="journal article" date="2018" name="Mol. Biol. Evol.">
        <title>Analysis of the draft genome of the red seaweed Gracilariopsis chorda provides insights into genome size evolution in Rhodophyta.</title>
        <authorList>
            <person name="Lee J."/>
            <person name="Yang E.C."/>
            <person name="Graf L."/>
            <person name="Yang J.H."/>
            <person name="Qiu H."/>
            <person name="Zel Zion U."/>
            <person name="Chan C.X."/>
            <person name="Stephens T.G."/>
            <person name="Weber A.P.M."/>
            <person name="Boo G.H."/>
            <person name="Boo S.M."/>
            <person name="Kim K.M."/>
            <person name="Shin Y."/>
            <person name="Jung M."/>
            <person name="Lee S.J."/>
            <person name="Yim H.S."/>
            <person name="Lee J.H."/>
            <person name="Bhattacharya D."/>
            <person name="Yoon H.S."/>
        </authorList>
    </citation>
    <scope>NUCLEOTIDE SEQUENCE [LARGE SCALE GENOMIC DNA]</scope>
    <source>
        <strain evidence="3 4">SKKU-2015</strain>
        <tissue evidence="3">Whole body</tissue>
    </source>
</reference>
<dbReference type="GO" id="GO:1902388">
    <property type="term" value="F:ceramide 1-phosphate transfer activity"/>
    <property type="evidence" value="ECO:0007669"/>
    <property type="project" value="TreeGrafter"/>
</dbReference>
<keyword evidence="4" id="KW-1185">Reference proteome</keyword>
<proteinExistence type="predicted"/>
<dbReference type="Proteomes" id="UP000247409">
    <property type="component" value="Unassembled WGS sequence"/>
</dbReference>
<sequence length="228" mass="25655">MSPTAGEVPKRDFAFFHEIIDAFKSAGASAPNGDFKNMNVSKFVEAMTMFLRIFDAFANPFFSDVVKKDVRGNIEKLRVGAQKTRYETIESVIDSELSDPKMKKHILKETSQGAETAAVGLLWLKRTMQFVIGLLRYLVQDASISLSSASRKSYSESLRYCHNLITRGVFDTGLRFAPSRESFYNNLAAGEDLTKVNTSMKEFLDIFDPQLDGIIAMYKTKGLEPYIK</sequence>
<dbReference type="OrthoDB" id="2478at2759"/>
<evidence type="ECO:0000256" key="1">
    <source>
        <dbReference type="ARBA" id="ARBA00022448"/>
    </source>
</evidence>
<dbReference type="PANTHER" id="PTHR10219:SF25">
    <property type="entry name" value="PLECKSTRIN HOMOLOGY DOMAIN-CONTAINING FAMILY A MEMBER 8"/>
    <property type="match status" value="1"/>
</dbReference>
<keyword evidence="1" id="KW-0813">Transport</keyword>
<dbReference type="InterPro" id="IPR036497">
    <property type="entry name" value="GLTP_sf"/>
</dbReference>
<accession>A0A2V3IMR8</accession>
<evidence type="ECO:0000313" key="4">
    <source>
        <dbReference type="Proteomes" id="UP000247409"/>
    </source>
</evidence>
<organism evidence="3 4">
    <name type="scientific">Gracilariopsis chorda</name>
    <dbReference type="NCBI Taxonomy" id="448386"/>
    <lineage>
        <taxon>Eukaryota</taxon>
        <taxon>Rhodophyta</taxon>
        <taxon>Florideophyceae</taxon>
        <taxon>Rhodymeniophycidae</taxon>
        <taxon>Gracilariales</taxon>
        <taxon>Gracilariaceae</taxon>
        <taxon>Gracilariopsis</taxon>
    </lineage>
</organism>
<protein>
    <submittedName>
        <fullName evidence="3">Glycolipid transfer protein</fullName>
    </submittedName>
</protein>
<dbReference type="GO" id="GO:0016020">
    <property type="term" value="C:membrane"/>
    <property type="evidence" value="ECO:0007669"/>
    <property type="project" value="TreeGrafter"/>
</dbReference>
<dbReference type="SUPFAM" id="SSF110004">
    <property type="entry name" value="Glycolipid transfer protein, GLTP"/>
    <property type="match status" value="1"/>
</dbReference>